<accession>A0A060UNM1</accession>
<gene>
    <name evidence="2" type="ORF">AFERRI_10307</name>
    <name evidence="1" type="ORF">AFERRI_400028</name>
</gene>
<reference evidence="2 3" key="3">
    <citation type="submission" date="2017-03" db="EMBL/GenBank/DDBJ databases">
        <authorList>
            <person name="Regsiter A."/>
            <person name="William W."/>
        </authorList>
    </citation>
    <scope>NUCLEOTIDE SEQUENCE [LARGE SCALE GENOMIC DNA]</scope>
    <source>
        <strain evidence="2">PRJEB5721</strain>
    </source>
</reference>
<sequence>MPDKLCRKSDQTPLKGYLTTISSDHTRIRKNCTDSTHPIVYMSNIVSRAGAALHAPHPGINIAGYAQ</sequence>
<organism evidence="1">
    <name type="scientific">Acidithiobacillus ferrivorans</name>
    <dbReference type="NCBI Taxonomy" id="160808"/>
    <lineage>
        <taxon>Bacteria</taxon>
        <taxon>Pseudomonadati</taxon>
        <taxon>Pseudomonadota</taxon>
        <taxon>Acidithiobacillia</taxon>
        <taxon>Acidithiobacillales</taxon>
        <taxon>Acidithiobacillaceae</taxon>
        <taxon>Acidithiobacillus</taxon>
    </lineage>
</organism>
<dbReference type="Proteomes" id="UP000193925">
    <property type="component" value="Chromosome AFERRI"/>
</dbReference>
<protein>
    <submittedName>
        <fullName evidence="1">Uncharacterized protein</fullName>
    </submittedName>
</protein>
<evidence type="ECO:0000313" key="2">
    <source>
        <dbReference type="EMBL" id="SMH64274.1"/>
    </source>
</evidence>
<dbReference type="AlphaFoldDB" id="A0A060UNM1"/>
<keyword evidence="3" id="KW-1185">Reference proteome</keyword>
<name>A0A060UNM1_9PROT</name>
<evidence type="ECO:0000313" key="3">
    <source>
        <dbReference type="Proteomes" id="UP000193925"/>
    </source>
</evidence>
<evidence type="ECO:0000313" key="1">
    <source>
        <dbReference type="EMBL" id="CDQ10247.1"/>
    </source>
</evidence>
<dbReference type="EMBL" id="LT841305">
    <property type="protein sequence ID" value="SMH64274.1"/>
    <property type="molecule type" value="Genomic_DNA"/>
</dbReference>
<reference evidence="1" key="2">
    <citation type="submission" date="2014-07" db="EMBL/GenBank/DDBJ databases">
        <title>Initial genome analysis of the psychrotolerant acidophile Acidithiobacillus ferrivorans CF27: insights into iron and sulfur oxidation pathways and into biofilm formation.</title>
        <authorList>
            <person name="Talla E."/>
            <person name="Hedrich S."/>
            <person name="Mangenot S."/>
            <person name="Ji B."/>
            <person name="Johnson D.B."/>
            <person name="Barbe V."/>
            <person name="Bonnefoy V."/>
        </authorList>
    </citation>
    <scope>NUCLEOTIDE SEQUENCE [LARGE SCALE GENOMIC DNA]</scope>
    <source>
        <strain evidence="1">CF27</strain>
    </source>
</reference>
<dbReference type="EMBL" id="CCCS020000035">
    <property type="protein sequence ID" value="CDQ10247.1"/>
    <property type="molecule type" value="Genomic_DNA"/>
</dbReference>
<reference evidence="1" key="1">
    <citation type="submission" date="2014-03" db="EMBL/GenBank/DDBJ databases">
        <authorList>
            <person name="Genoscope - CEA"/>
        </authorList>
    </citation>
    <scope>NUCLEOTIDE SEQUENCE [LARGE SCALE GENOMIC DNA]</scope>
    <source>
        <strain evidence="1">CF27</strain>
    </source>
</reference>
<proteinExistence type="predicted"/>